<accession>A0A9P5T7G2</accession>
<reference evidence="1" key="1">
    <citation type="submission" date="2019-10" db="EMBL/GenBank/DDBJ databases">
        <authorList>
            <consortium name="DOE Joint Genome Institute"/>
            <person name="Kuo A."/>
            <person name="Miyauchi S."/>
            <person name="Kiss E."/>
            <person name="Drula E."/>
            <person name="Kohler A."/>
            <person name="Sanchez-Garcia M."/>
            <person name="Andreopoulos B."/>
            <person name="Barry K.W."/>
            <person name="Bonito G."/>
            <person name="Buee M."/>
            <person name="Carver A."/>
            <person name="Chen C."/>
            <person name="Cichocki N."/>
            <person name="Clum A."/>
            <person name="Culley D."/>
            <person name="Crous P.W."/>
            <person name="Fauchery L."/>
            <person name="Girlanda M."/>
            <person name="Hayes R."/>
            <person name="Keri Z."/>
            <person name="LaButti K."/>
            <person name="Lipzen A."/>
            <person name="Lombard V."/>
            <person name="Magnuson J."/>
            <person name="Maillard F."/>
            <person name="Morin E."/>
            <person name="Murat C."/>
            <person name="Nolan M."/>
            <person name="Ohm R."/>
            <person name="Pangilinan J."/>
            <person name="Pereira M."/>
            <person name="Perotto S."/>
            <person name="Peter M."/>
            <person name="Riley R."/>
            <person name="Sitrit Y."/>
            <person name="Stielow B."/>
            <person name="Szollosi G."/>
            <person name="Zifcakova L."/>
            <person name="Stursova M."/>
            <person name="Spatafora J.W."/>
            <person name="Tedersoo L."/>
            <person name="Vaario L.-M."/>
            <person name="Yamada A."/>
            <person name="Yan M."/>
            <person name="Wang P."/>
            <person name="Xu J."/>
            <person name="Bruns T."/>
            <person name="Baldrian P."/>
            <person name="Vilgalys R."/>
            <person name="Henrissat B."/>
            <person name="Grigoriev I.V."/>
            <person name="Hibbett D."/>
            <person name="Nagy L.G."/>
            <person name="Martin F.M."/>
        </authorList>
    </citation>
    <scope>NUCLEOTIDE SEQUENCE</scope>
    <source>
        <strain evidence="1">Prilba</strain>
    </source>
</reference>
<comment type="caution">
    <text evidence="1">The sequence shown here is derived from an EMBL/GenBank/DDBJ whole genome shotgun (WGS) entry which is preliminary data.</text>
</comment>
<keyword evidence="2" id="KW-1185">Reference proteome</keyword>
<evidence type="ECO:0000313" key="2">
    <source>
        <dbReference type="Proteomes" id="UP000759537"/>
    </source>
</evidence>
<protein>
    <submittedName>
        <fullName evidence="1">Uncharacterized protein</fullName>
    </submittedName>
</protein>
<name>A0A9P5T7G2_9AGAM</name>
<proteinExistence type="predicted"/>
<organism evidence="1 2">
    <name type="scientific">Russula ochroleuca</name>
    <dbReference type="NCBI Taxonomy" id="152965"/>
    <lineage>
        <taxon>Eukaryota</taxon>
        <taxon>Fungi</taxon>
        <taxon>Dikarya</taxon>
        <taxon>Basidiomycota</taxon>
        <taxon>Agaricomycotina</taxon>
        <taxon>Agaricomycetes</taxon>
        <taxon>Russulales</taxon>
        <taxon>Russulaceae</taxon>
        <taxon>Russula</taxon>
    </lineage>
</organism>
<gene>
    <name evidence="1" type="ORF">DFH94DRAFT_753107</name>
</gene>
<dbReference type="AlphaFoldDB" id="A0A9P5T7G2"/>
<sequence>MYPCQWTAAPYTCFLTLLPPLSLPRRFPTQAHAPRAPRCLRSQGQCRVAGARTVKRVPYPVTAWIRMRQTATRSAVSKNGTAPRATPYHWMTVNHHQHLTETPCTPIGGILFPNIHTLECPETPTSSMRTAVRWSHGSCCRNDRTGPRTPSRTPSTYPASPALLLRLLAFRRRRNLTSRRALTRTFSTVSWSHTPVRRGNRERAGGFRHSCATQAFEAACGPSRRPRCCM</sequence>
<dbReference type="Proteomes" id="UP000759537">
    <property type="component" value="Unassembled WGS sequence"/>
</dbReference>
<evidence type="ECO:0000313" key="1">
    <source>
        <dbReference type="EMBL" id="KAF8478012.1"/>
    </source>
</evidence>
<dbReference type="EMBL" id="WHVB01000012">
    <property type="protein sequence ID" value="KAF8478012.1"/>
    <property type="molecule type" value="Genomic_DNA"/>
</dbReference>
<reference evidence="1" key="2">
    <citation type="journal article" date="2020" name="Nat. Commun.">
        <title>Large-scale genome sequencing of mycorrhizal fungi provides insights into the early evolution of symbiotic traits.</title>
        <authorList>
            <person name="Miyauchi S."/>
            <person name="Kiss E."/>
            <person name="Kuo A."/>
            <person name="Drula E."/>
            <person name="Kohler A."/>
            <person name="Sanchez-Garcia M."/>
            <person name="Morin E."/>
            <person name="Andreopoulos B."/>
            <person name="Barry K.W."/>
            <person name="Bonito G."/>
            <person name="Buee M."/>
            <person name="Carver A."/>
            <person name="Chen C."/>
            <person name="Cichocki N."/>
            <person name="Clum A."/>
            <person name="Culley D."/>
            <person name="Crous P.W."/>
            <person name="Fauchery L."/>
            <person name="Girlanda M."/>
            <person name="Hayes R.D."/>
            <person name="Keri Z."/>
            <person name="LaButti K."/>
            <person name="Lipzen A."/>
            <person name="Lombard V."/>
            <person name="Magnuson J."/>
            <person name="Maillard F."/>
            <person name="Murat C."/>
            <person name="Nolan M."/>
            <person name="Ohm R.A."/>
            <person name="Pangilinan J."/>
            <person name="Pereira M.F."/>
            <person name="Perotto S."/>
            <person name="Peter M."/>
            <person name="Pfister S."/>
            <person name="Riley R."/>
            <person name="Sitrit Y."/>
            <person name="Stielow J.B."/>
            <person name="Szollosi G."/>
            <person name="Zifcakova L."/>
            <person name="Stursova M."/>
            <person name="Spatafora J.W."/>
            <person name="Tedersoo L."/>
            <person name="Vaario L.M."/>
            <person name="Yamada A."/>
            <person name="Yan M."/>
            <person name="Wang P."/>
            <person name="Xu J."/>
            <person name="Bruns T."/>
            <person name="Baldrian P."/>
            <person name="Vilgalys R."/>
            <person name="Dunand C."/>
            <person name="Henrissat B."/>
            <person name="Grigoriev I.V."/>
            <person name="Hibbett D."/>
            <person name="Nagy L.G."/>
            <person name="Martin F.M."/>
        </authorList>
    </citation>
    <scope>NUCLEOTIDE SEQUENCE</scope>
    <source>
        <strain evidence="1">Prilba</strain>
    </source>
</reference>